<comment type="caution">
    <text evidence="1">The sequence shown here is derived from an EMBL/GenBank/DDBJ whole genome shotgun (WGS) entry which is preliminary data.</text>
</comment>
<dbReference type="HOGENOM" id="CLU_2741788_0_0_1"/>
<organism evidence="1 2">
    <name type="scientific">Thanatephorus cucumeris (strain AG1-IA)</name>
    <name type="common">Rice sheath blight fungus</name>
    <name type="synonym">Rhizoctonia solani</name>
    <dbReference type="NCBI Taxonomy" id="983506"/>
    <lineage>
        <taxon>Eukaryota</taxon>
        <taxon>Fungi</taxon>
        <taxon>Dikarya</taxon>
        <taxon>Basidiomycota</taxon>
        <taxon>Agaricomycotina</taxon>
        <taxon>Agaricomycetes</taxon>
        <taxon>Cantharellales</taxon>
        <taxon>Ceratobasidiaceae</taxon>
        <taxon>Rhizoctonia</taxon>
        <taxon>Rhizoctonia solani AG-1</taxon>
    </lineage>
</organism>
<name>L8WNU4_THACA</name>
<gene>
    <name evidence="1" type="ORF">AG1IA_07940</name>
</gene>
<accession>L8WNU4</accession>
<reference evidence="1 2" key="1">
    <citation type="journal article" date="2013" name="Nat. Commun.">
        <title>The evolution and pathogenic mechanisms of the rice sheath blight pathogen.</title>
        <authorList>
            <person name="Zheng A."/>
            <person name="Lin R."/>
            <person name="Xu L."/>
            <person name="Qin P."/>
            <person name="Tang C."/>
            <person name="Ai P."/>
            <person name="Zhang D."/>
            <person name="Liu Y."/>
            <person name="Sun Z."/>
            <person name="Feng H."/>
            <person name="Wang Y."/>
            <person name="Chen Y."/>
            <person name="Liang X."/>
            <person name="Fu R."/>
            <person name="Li Q."/>
            <person name="Zhang J."/>
            <person name="Yu X."/>
            <person name="Xie Z."/>
            <person name="Ding L."/>
            <person name="Guan P."/>
            <person name="Tang J."/>
            <person name="Liang Y."/>
            <person name="Wang S."/>
            <person name="Deng Q."/>
            <person name="Li S."/>
            <person name="Zhu J."/>
            <person name="Wang L."/>
            <person name="Liu H."/>
            <person name="Li P."/>
        </authorList>
    </citation>
    <scope>NUCLEOTIDE SEQUENCE [LARGE SCALE GENOMIC DNA]</scope>
    <source>
        <strain evidence="2">AG-1 IA</strain>
    </source>
</reference>
<dbReference type="EMBL" id="AFRT01002296">
    <property type="protein sequence ID" value="ELU38024.1"/>
    <property type="molecule type" value="Genomic_DNA"/>
</dbReference>
<evidence type="ECO:0000313" key="2">
    <source>
        <dbReference type="Proteomes" id="UP000011668"/>
    </source>
</evidence>
<keyword evidence="2" id="KW-1185">Reference proteome</keyword>
<evidence type="ECO:0000313" key="1">
    <source>
        <dbReference type="EMBL" id="ELU38024.1"/>
    </source>
</evidence>
<dbReference type="Proteomes" id="UP000011668">
    <property type="component" value="Unassembled WGS sequence"/>
</dbReference>
<dbReference type="AlphaFoldDB" id="L8WNU4"/>
<proteinExistence type="predicted"/>
<sequence length="71" mass="8035">MKESVRISLDCNGEKKDVKESRVCTCVKLAKMTRLVGASRNGKIRALQGDKNGMNVPCCIENRREKKPRTR</sequence>
<protein>
    <submittedName>
        <fullName evidence="1">Uncharacterized protein</fullName>
    </submittedName>
</protein>